<dbReference type="PANTHER" id="PTHR40562">
    <property type="match status" value="1"/>
</dbReference>
<dbReference type="PANTHER" id="PTHR40562:SF1">
    <property type="entry name" value="NITRITE REDUCTASE (NADH) SMALL SUBUNIT"/>
    <property type="match status" value="1"/>
</dbReference>
<dbReference type="InterPro" id="IPR036922">
    <property type="entry name" value="Rieske_2Fe-2S_sf"/>
</dbReference>
<dbReference type="InterPro" id="IPR012748">
    <property type="entry name" value="Rieske-like_NirD"/>
</dbReference>
<gene>
    <name evidence="4" type="ORF">GCM10008027_19450</name>
</gene>
<dbReference type="Proteomes" id="UP000638462">
    <property type="component" value="Unassembled WGS sequence"/>
</dbReference>
<dbReference type="Pfam" id="PF13806">
    <property type="entry name" value="Rieske_2"/>
    <property type="match status" value="1"/>
</dbReference>
<dbReference type="InterPro" id="IPR017881">
    <property type="entry name" value="NirD"/>
</dbReference>
<keyword evidence="1" id="KW-0560">Oxidoreductase</keyword>
<name>A0ABQ1TGC4_9GAMM</name>
<dbReference type="CDD" id="cd03529">
    <property type="entry name" value="Rieske_NirD"/>
    <property type="match status" value="1"/>
</dbReference>
<dbReference type="SUPFAM" id="SSF50022">
    <property type="entry name" value="ISP domain"/>
    <property type="match status" value="1"/>
</dbReference>
<proteinExistence type="predicted"/>
<keyword evidence="5" id="KW-1185">Reference proteome</keyword>
<feature type="domain" description="Rieske-like [2Fe-2S]" evidence="3">
    <location>
        <begin position="7"/>
        <end position="118"/>
    </location>
</feature>
<evidence type="ECO:0000313" key="4">
    <source>
        <dbReference type="EMBL" id="GGE94607.1"/>
    </source>
</evidence>
<dbReference type="Gene3D" id="2.102.10.10">
    <property type="entry name" value="Rieske [2Fe-2S] iron-sulphur domain"/>
    <property type="match status" value="1"/>
</dbReference>
<dbReference type="EMBL" id="BMIT01000006">
    <property type="protein sequence ID" value="GGE94607.1"/>
    <property type="molecule type" value="Genomic_DNA"/>
</dbReference>
<sequence>MSNSNQNWQTICEVTDLVLDSGVCALVSDTHKQEQQIALFYVQEANEKKQVYALGNFDPIGKANVLYRGLIGCADEQIFVASPLYKQRYVLNDGRCLDDDTITLPVYDARINGSKIEVLL</sequence>
<dbReference type="RefSeq" id="WP_105180563.1">
    <property type="nucleotide sequence ID" value="NZ_BMIT01000006.1"/>
</dbReference>
<evidence type="ECO:0000259" key="3">
    <source>
        <dbReference type="Pfam" id="PF13806"/>
    </source>
</evidence>
<accession>A0ABQ1TGC4</accession>
<reference evidence="5" key="1">
    <citation type="journal article" date="2019" name="Int. J. Syst. Evol. Microbiol.">
        <title>The Global Catalogue of Microorganisms (GCM) 10K type strain sequencing project: providing services to taxonomists for standard genome sequencing and annotation.</title>
        <authorList>
            <consortium name="The Broad Institute Genomics Platform"/>
            <consortium name="The Broad Institute Genome Sequencing Center for Infectious Disease"/>
            <person name="Wu L."/>
            <person name="Ma J."/>
        </authorList>
    </citation>
    <scope>NUCLEOTIDE SEQUENCE [LARGE SCALE GENOMIC DNA]</scope>
    <source>
        <strain evidence="5">CGMCC 1.15394</strain>
    </source>
</reference>
<protein>
    <submittedName>
        <fullName evidence="4">Nitrite reductase small subunit</fullName>
    </submittedName>
</protein>
<keyword evidence="2" id="KW-0534">Nitrate assimilation</keyword>
<evidence type="ECO:0000313" key="5">
    <source>
        <dbReference type="Proteomes" id="UP000638462"/>
    </source>
</evidence>
<organism evidence="4 5">
    <name type="scientific">Pseudoalteromonas gelatinilytica</name>
    <dbReference type="NCBI Taxonomy" id="1703256"/>
    <lineage>
        <taxon>Bacteria</taxon>
        <taxon>Pseudomonadati</taxon>
        <taxon>Pseudomonadota</taxon>
        <taxon>Gammaproteobacteria</taxon>
        <taxon>Alteromonadales</taxon>
        <taxon>Pseudoalteromonadaceae</taxon>
        <taxon>Pseudoalteromonas</taxon>
    </lineage>
</organism>
<comment type="caution">
    <text evidence="4">The sequence shown here is derived from an EMBL/GenBank/DDBJ whole genome shotgun (WGS) entry which is preliminary data.</text>
</comment>
<evidence type="ECO:0000256" key="2">
    <source>
        <dbReference type="ARBA" id="ARBA00023063"/>
    </source>
</evidence>
<dbReference type="PROSITE" id="PS51300">
    <property type="entry name" value="NIRD"/>
    <property type="match status" value="1"/>
</dbReference>
<dbReference type="NCBIfam" id="TIGR02378">
    <property type="entry name" value="nirD_assim_sml"/>
    <property type="match status" value="1"/>
</dbReference>
<evidence type="ECO:0000256" key="1">
    <source>
        <dbReference type="ARBA" id="ARBA00023002"/>
    </source>
</evidence>